<feature type="active site" description="Nucleophile" evidence="6">
    <location>
        <position position="590"/>
    </location>
</feature>
<evidence type="ECO:0000259" key="8">
    <source>
        <dbReference type="PROSITE" id="PS52029"/>
    </source>
</evidence>
<organism evidence="9 10">
    <name type="scientific">Eubacterium cellulosolvens (strain ATCC 43171 / JCM 9499 / 6)</name>
    <name type="common">Cillobacterium cellulosolvens</name>
    <dbReference type="NCBI Taxonomy" id="633697"/>
    <lineage>
        <taxon>Bacteria</taxon>
        <taxon>Bacillati</taxon>
        <taxon>Bacillota</taxon>
        <taxon>Clostridia</taxon>
        <taxon>Eubacteriales</taxon>
        <taxon>Eubacteriaceae</taxon>
        <taxon>Eubacterium</taxon>
    </lineage>
</organism>
<evidence type="ECO:0000256" key="1">
    <source>
        <dbReference type="ARBA" id="ARBA00004752"/>
    </source>
</evidence>
<dbReference type="EMBL" id="CM001487">
    <property type="protein sequence ID" value="EIM56792.1"/>
    <property type="molecule type" value="Genomic_DNA"/>
</dbReference>
<proteinExistence type="predicted"/>
<dbReference type="PROSITE" id="PS52029">
    <property type="entry name" value="LD_TPASE"/>
    <property type="match status" value="1"/>
</dbReference>
<keyword evidence="4 6" id="KW-0573">Peptidoglycan synthesis</keyword>
<sequence>MRIEKLKVFTVGRQLRLCLIALVTVCVVLFFGLVNVFASDDPGMLADPPTAEATVASSGETDGQELQGEDEEQADLSQTPDLQETPAAQPSESILPEETAGVQTPSGEISEGGTASGDDIVAADSGDGKNEETAEDAENPDVKGEGNEEADEEVAKTVTKVILYRMFHPVTCEHFYTSSVVERNALGMAGWKYEGIGWTSPSISDTPVYRLFSTVLCDHHYTTSSYERDELVKNGWRDEGIGWYSDDAMSTPIYRQFNSKLYQGSHNFTNSQNEAKTLVTRGWRDEGIAWYGMLDPDPEILYPMTIADGVDYSKVYNYEYYKTHYTDVTSRLGDSDGALLNHFVTQGMRELRTGNGVFYVKSYIYEYKDLRKLYKDNYKKYYAHYCTNGYKENRHVSGCTSLKNPDYKYAGVDFSPIFDYNYYVSHYASIVKSVGFTDYTLVEYFAKNGLKKNQKAKDSYNTATYNKIKEHFYPSHDDMYYVAQQFSSATNWLILCNRGQRIVQVYTGSRGNWTENRKIVCDVGAPATPTITGQYALGAKMLYFLTGECRCWYASQIYGDYLFHSVIYDGQSSPVRVVDGTLGAAVSHGCVRMDIKDAKYIYDNVPSGTKIYIYN</sequence>
<feature type="domain" description="L,D-TPase catalytic" evidence="8">
    <location>
        <begin position="492"/>
        <end position="614"/>
    </location>
</feature>
<feature type="region of interest" description="Disordered" evidence="7">
    <location>
        <begin position="48"/>
        <end position="153"/>
    </location>
</feature>
<dbReference type="OrthoDB" id="177750at2"/>
<comment type="pathway">
    <text evidence="1 6">Cell wall biogenesis; peptidoglycan biosynthesis.</text>
</comment>
<evidence type="ECO:0000256" key="5">
    <source>
        <dbReference type="ARBA" id="ARBA00023316"/>
    </source>
</evidence>
<dbReference type="GO" id="GO:0008360">
    <property type="term" value="P:regulation of cell shape"/>
    <property type="evidence" value="ECO:0007669"/>
    <property type="project" value="UniProtKB-UniRule"/>
</dbReference>
<dbReference type="eggNOG" id="COG2720">
    <property type="taxonomic scope" value="Bacteria"/>
</dbReference>
<keyword evidence="2" id="KW-0808">Transferase</keyword>
<keyword evidence="3 6" id="KW-0133">Cell shape</keyword>
<evidence type="ECO:0000256" key="3">
    <source>
        <dbReference type="ARBA" id="ARBA00022960"/>
    </source>
</evidence>
<dbReference type="GO" id="GO:0016740">
    <property type="term" value="F:transferase activity"/>
    <property type="evidence" value="ECO:0007669"/>
    <property type="project" value="UniProtKB-KW"/>
</dbReference>
<dbReference type="AlphaFoldDB" id="I5ASL9"/>
<dbReference type="eggNOG" id="COG3757">
    <property type="taxonomic scope" value="Bacteria"/>
</dbReference>
<evidence type="ECO:0000256" key="2">
    <source>
        <dbReference type="ARBA" id="ARBA00022679"/>
    </source>
</evidence>
<dbReference type="GO" id="GO:0071555">
    <property type="term" value="P:cell wall organization"/>
    <property type="evidence" value="ECO:0007669"/>
    <property type="project" value="UniProtKB-UniRule"/>
</dbReference>
<dbReference type="Pfam" id="PF03734">
    <property type="entry name" value="YkuD"/>
    <property type="match status" value="1"/>
</dbReference>
<feature type="active site" description="Proton donor/acceptor" evidence="6">
    <location>
        <position position="564"/>
    </location>
</feature>
<dbReference type="Proteomes" id="UP000005753">
    <property type="component" value="Chromosome"/>
</dbReference>
<dbReference type="Gene3D" id="2.40.440.10">
    <property type="entry name" value="L,D-transpeptidase catalytic domain-like"/>
    <property type="match status" value="1"/>
</dbReference>
<dbReference type="CDD" id="cd16913">
    <property type="entry name" value="YkuD_like"/>
    <property type="match status" value="1"/>
</dbReference>
<protein>
    <recommendedName>
        <fullName evidence="8">L,D-TPase catalytic domain-containing protein</fullName>
    </recommendedName>
</protein>
<name>I5ASL9_EUBC6</name>
<dbReference type="InterPro" id="IPR038063">
    <property type="entry name" value="Transpep_catalytic_dom"/>
</dbReference>
<accession>I5ASL9</accession>
<gene>
    <name evidence="9" type="ORF">EubceDRAFT1_0967</name>
</gene>
<evidence type="ECO:0000256" key="7">
    <source>
        <dbReference type="SAM" id="MobiDB-lite"/>
    </source>
</evidence>
<dbReference type="InterPro" id="IPR005490">
    <property type="entry name" value="LD_TPept_cat_dom"/>
</dbReference>
<dbReference type="eggNOG" id="COG1376">
    <property type="taxonomic scope" value="Bacteria"/>
</dbReference>
<keyword evidence="5 6" id="KW-0961">Cell wall biogenesis/degradation</keyword>
<reference evidence="9 10" key="1">
    <citation type="submission" date="2010-08" db="EMBL/GenBank/DDBJ databases">
        <authorList>
            <consortium name="US DOE Joint Genome Institute (JGI-PGF)"/>
            <person name="Lucas S."/>
            <person name="Copeland A."/>
            <person name="Lapidus A."/>
            <person name="Cheng J.-F."/>
            <person name="Bruce D."/>
            <person name="Goodwin L."/>
            <person name="Pitluck S."/>
            <person name="Land M.L."/>
            <person name="Hauser L."/>
            <person name="Chang Y.-J."/>
            <person name="Anderson I.J."/>
            <person name="Johnson E."/>
            <person name="Mulhopadhyay B."/>
            <person name="Kyrpides N."/>
            <person name="Woyke T.J."/>
        </authorList>
    </citation>
    <scope>NUCLEOTIDE SEQUENCE [LARGE SCALE GENOMIC DNA]</scope>
    <source>
        <strain evidence="9 10">6</strain>
    </source>
</reference>
<evidence type="ECO:0000256" key="6">
    <source>
        <dbReference type="PROSITE-ProRule" id="PRU01373"/>
    </source>
</evidence>
<feature type="compositionally biased region" description="Polar residues" evidence="7">
    <location>
        <begin position="76"/>
        <end position="92"/>
    </location>
</feature>
<dbReference type="InterPro" id="IPR043708">
    <property type="entry name" value="DUF5648"/>
</dbReference>
<keyword evidence="10" id="KW-1185">Reference proteome</keyword>
<reference evidence="9 10" key="2">
    <citation type="submission" date="2012-02" db="EMBL/GenBank/DDBJ databases">
        <title>Improved High-Quality Draft sequence of Eubacterium cellulosolvens 6.</title>
        <authorList>
            <consortium name="US DOE Joint Genome Institute"/>
            <person name="Lucas S."/>
            <person name="Han J."/>
            <person name="Lapidus A."/>
            <person name="Cheng J.-F."/>
            <person name="Goodwin L."/>
            <person name="Pitluck S."/>
            <person name="Peters L."/>
            <person name="Mikhailova N."/>
            <person name="Gu W."/>
            <person name="Detter J.C."/>
            <person name="Han C."/>
            <person name="Tapia R."/>
            <person name="Land M."/>
            <person name="Hauser L."/>
            <person name="Kyrpides N."/>
            <person name="Ivanova N."/>
            <person name="Pagani I."/>
            <person name="Johnson E."/>
            <person name="Mukhopadhyay B."/>
            <person name="Anderson I."/>
            <person name="Woyke T."/>
        </authorList>
    </citation>
    <scope>NUCLEOTIDE SEQUENCE [LARGE SCALE GENOMIC DNA]</scope>
    <source>
        <strain evidence="9 10">6</strain>
    </source>
</reference>
<dbReference type="HOGENOM" id="CLU_443940_0_0_9"/>
<dbReference type="GO" id="GO:0009252">
    <property type="term" value="P:peptidoglycan biosynthetic process"/>
    <property type="evidence" value="ECO:0007669"/>
    <property type="project" value="UniProtKB-UniPathway"/>
</dbReference>
<dbReference type="Pfam" id="PF18885">
    <property type="entry name" value="DUF5648"/>
    <property type="match status" value="1"/>
</dbReference>
<evidence type="ECO:0000313" key="10">
    <source>
        <dbReference type="Proteomes" id="UP000005753"/>
    </source>
</evidence>
<evidence type="ECO:0000256" key="4">
    <source>
        <dbReference type="ARBA" id="ARBA00022984"/>
    </source>
</evidence>
<dbReference type="SUPFAM" id="SSF141523">
    <property type="entry name" value="L,D-transpeptidase catalytic domain-like"/>
    <property type="match status" value="1"/>
</dbReference>
<dbReference type="UniPathway" id="UPA00219"/>
<dbReference type="STRING" id="633697.EubceDRAFT1_0967"/>
<evidence type="ECO:0000313" key="9">
    <source>
        <dbReference type="EMBL" id="EIM56792.1"/>
    </source>
</evidence>